<dbReference type="Pfam" id="PF09916">
    <property type="entry name" value="DUF2145"/>
    <property type="match status" value="1"/>
</dbReference>
<evidence type="ECO:0000313" key="2">
    <source>
        <dbReference type="EMBL" id="MCB6183993.1"/>
    </source>
</evidence>
<dbReference type="InterPro" id="IPR014547">
    <property type="entry name" value="UCP028477"/>
</dbReference>
<feature type="chain" id="PRO_5046977736" evidence="1">
    <location>
        <begin position="26"/>
        <end position="280"/>
    </location>
</feature>
<keyword evidence="1" id="KW-0732">Signal</keyword>
<dbReference type="RefSeq" id="WP_227180772.1">
    <property type="nucleotide sequence ID" value="NZ_JAJBZT010000005.1"/>
</dbReference>
<evidence type="ECO:0000256" key="1">
    <source>
        <dbReference type="SAM" id="SignalP"/>
    </source>
</evidence>
<dbReference type="Proteomes" id="UP001165395">
    <property type="component" value="Unassembled WGS sequence"/>
</dbReference>
<comment type="caution">
    <text evidence="2">The sequence shown here is derived from an EMBL/GenBank/DDBJ whole genome shotgun (WGS) entry which is preliminary data.</text>
</comment>
<sequence>MKKRLGSAFLFCGLFITLFSTSSWAGRNCAEVTISPEKTVVAFDGAMRLQSWLNQRPEIQVAALARRGQNLDDYGVKYSHVAFLVKESDGQWRTYHELNKCQSDSSNLFMQGLPEFFADDLLNQEIAIAVFNADVSAKLMTVLHDNSKRFAMHQSKYSAVAYPFGTKYQNSDGWIIETFLAAVSPIALSDREQVQSMLKVLKYEPSILKVGALKRLGGRMFTANVAFDDHPSELRWSDQITTHTGDSLMRFFNAYASSQVTCQASKLGDHICELDVKSLK</sequence>
<reference evidence="2" key="1">
    <citation type="submission" date="2021-10" db="EMBL/GenBank/DDBJ databases">
        <title>The complete genome sequence of Leeia sp. TBRC 13508.</title>
        <authorList>
            <person name="Charoenyingcharoen P."/>
            <person name="Yukphan P."/>
        </authorList>
    </citation>
    <scope>NUCLEOTIDE SEQUENCE</scope>
    <source>
        <strain evidence="2">TBRC 13508</strain>
    </source>
</reference>
<organism evidence="2 3">
    <name type="scientific">Leeia speluncae</name>
    <dbReference type="NCBI Taxonomy" id="2884804"/>
    <lineage>
        <taxon>Bacteria</taxon>
        <taxon>Pseudomonadati</taxon>
        <taxon>Pseudomonadota</taxon>
        <taxon>Betaproteobacteria</taxon>
        <taxon>Neisseriales</taxon>
        <taxon>Leeiaceae</taxon>
        <taxon>Leeia</taxon>
    </lineage>
</organism>
<gene>
    <name evidence="2" type="ORF">LIN78_10600</name>
</gene>
<keyword evidence="3" id="KW-1185">Reference proteome</keyword>
<name>A0ABS8D8N5_9NEIS</name>
<accession>A0ABS8D8N5</accession>
<dbReference type="PIRSF" id="PIRSF028477">
    <property type="entry name" value="UCP028477"/>
    <property type="match status" value="1"/>
</dbReference>
<evidence type="ECO:0000313" key="3">
    <source>
        <dbReference type="Proteomes" id="UP001165395"/>
    </source>
</evidence>
<dbReference type="EMBL" id="JAJBZT010000005">
    <property type="protein sequence ID" value="MCB6183993.1"/>
    <property type="molecule type" value="Genomic_DNA"/>
</dbReference>
<protein>
    <submittedName>
        <fullName evidence="2">DUF2145 domain-containing protein</fullName>
    </submittedName>
</protein>
<feature type="signal peptide" evidence="1">
    <location>
        <begin position="1"/>
        <end position="25"/>
    </location>
</feature>
<proteinExistence type="predicted"/>